<proteinExistence type="predicted"/>
<dbReference type="AlphaFoldDB" id="A0A2H4SAN5"/>
<name>A0A2H4SAN5_CORMI</name>
<feature type="signal peptide" evidence="3">
    <location>
        <begin position="1"/>
        <end position="18"/>
    </location>
</feature>
<dbReference type="VEuPathDB" id="FungiDB:CCM_03009"/>
<dbReference type="Proteomes" id="UP000323067">
    <property type="component" value="Chromosome vi"/>
</dbReference>
<organism evidence="4 5">
    <name type="scientific">Cordyceps militaris</name>
    <name type="common">Caterpillar fungus</name>
    <name type="synonym">Clavaria militaris</name>
    <dbReference type="NCBI Taxonomy" id="73501"/>
    <lineage>
        <taxon>Eukaryota</taxon>
        <taxon>Fungi</taxon>
        <taxon>Dikarya</taxon>
        <taxon>Ascomycota</taxon>
        <taxon>Pezizomycotina</taxon>
        <taxon>Sordariomycetes</taxon>
        <taxon>Hypocreomycetidae</taxon>
        <taxon>Hypocreales</taxon>
        <taxon>Cordycipitaceae</taxon>
        <taxon>Cordyceps</taxon>
    </lineage>
</organism>
<evidence type="ECO:0000313" key="4">
    <source>
        <dbReference type="EMBL" id="ATY60166.1"/>
    </source>
</evidence>
<sequence>MRAFTKAAVLLLVQSVAAESIQAPVRRVSATETIPTAYITLNVPVQGAETQVVPFRLDLVEAEEPCSPAQVSINGHRLAQNGDGFGQGDLALDDGLTITSNWTFACQSLKQALTIHVQSINGRPAAGPASLTANFYQTTPVQITSVEDVASVRYLHLHTTVTQSLADSGEEHTGLAESDNYQQHPVSVMNGDSVQYELSRLKELRSQARELAALIRNQEAAVIDRLDRQMQDKLAREPTPTPLADCRDVRCAFKALAYRFRHSHEEVCESASGWRAVFGCAPREQQWDDEDGGLEYTDDMAWLDNEESVWEDDDGFYATYEEDMLAARYESTRSRMLLLVAETAVIFGTLVFLVTSLLRRLTTGRRLRFRRRAHSELPLYQDARYFDEPKTLLSFGFVCHDVEAARPRRTAYPVDEKAILRAADDNEARRTTTVAEEIAELRAAASVVSDLVAVDEAERRTSVDYDDEAPPAYERGEEREHSL</sequence>
<feature type="transmembrane region" description="Helical" evidence="2">
    <location>
        <begin position="336"/>
        <end position="358"/>
    </location>
</feature>
<keyword evidence="3" id="KW-0732">Signal</keyword>
<gene>
    <name evidence="4" type="ORF">A9K55_005950</name>
</gene>
<accession>A0A2H4SAN5</accession>
<keyword evidence="2" id="KW-1133">Transmembrane helix</keyword>
<feature type="compositionally biased region" description="Basic and acidic residues" evidence="1">
    <location>
        <begin position="474"/>
        <end position="483"/>
    </location>
</feature>
<reference evidence="4 5" key="1">
    <citation type="journal article" date="2017" name="BMC Genomics">
        <title>Chromosome level assembly and secondary metabolite potential of the parasitic fungus Cordyceps militaris.</title>
        <authorList>
            <person name="Kramer G.J."/>
            <person name="Nodwell J.R."/>
        </authorList>
    </citation>
    <scope>NUCLEOTIDE SEQUENCE [LARGE SCALE GENOMIC DNA]</scope>
    <source>
        <strain evidence="4 5">ATCC 34164</strain>
    </source>
</reference>
<protein>
    <submittedName>
        <fullName evidence="4">Uncharacterized protein</fullName>
    </submittedName>
</protein>
<evidence type="ECO:0000256" key="2">
    <source>
        <dbReference type="SAM" id="Phobius"/>
    </source>
</evidence>
<keyword evidence="2" id="KW-0812">Transmembrane</keyword>
<keyword evidence="2" id="KW-0472">Membrane</keyword>
<feature type="chain" id="PRO_5014126016" evidence="3">
    <location>
        <begin position="19"/>
        <end position="483"/>
    </location>
</feature>
<dbReference type="EMBL" id="CP023323">
    <property type="protein sequence ID" value="ATY60166.1"/>
    <property type="molecule type" value="Genomic_DNA"/>
</dbReference>
<evidence type="ECO:0000313" key="5">
    <source>
        <dbReference type="Proteomes" id="UP000323067"/>
    </source>
</evidence>
<dbReference type="OrthoDB" id="4225201at2759"/>
<feature type="region of interest" description="Disordered" evidence="1">
    <location>
        <begin position="459"/>
        <end position="483"/>
    </location>
</feature>
<evidence type="ECO:0000256" key="1">
    <source>
        <dbReference type="SAM" id="MobiDB-lite"/>
    </source>
</evidence>
<evidence type="ECO:0000256" key="3">
    <source>
        <dbReference type="SAM" id="SignalP"/>
    </source>
</evidence>
<dbReference type="VEuPathDB" id="FungiDB:A9K55_005950"/>